<dbReference type="InterPro" id="IPR003838">
    <property type="entry name" value="ABC3_permease_C"/>
</dbReference>
<dbReference type="GO" id="GO:0015562">
    <property type="term" value="F:efflux transmembrane transporter activity"/>
    <property type="evidence" value="ECO:0007669"/>
    <property type="project" value="TreeGrafter"/>
</dbReference>
<dbReference type="Pfam" id="PF25876">
    <property type="entry name" value="HH_MFP_RND"/>
    <property type="match status" value="1"/>
</dbReference>
<comment type="subcellular location">
    <subcellularLocation>
        <location evidence="1">Cell membrane</location>
        <topology evidence="1">Multi-pass membrane protein</topology>
    </subcellularLocation>
</comment>
<accession>A0A0K2GH33</accession>
<reference evidence="11 12" key="1">
    <citation type="journal article" date="2015" name="Proc. Natl. Acad. Sci. U.S.A.">
        <title>Expanded metabolic versatility of ubiquitous nitrite-oxidizing bacteria from the genus Nitrospira.</title>
        <authorList>
            <person name="Koch H."/>
            <person name="Lucker S."/>
            <person name="Albertsen M."/>
            <person name="Kitzinger K."/>
            <person name="Herbold C."/>
            <person name="Spieck E."/>
            <person name="Nielsen P.H."/>
            <person name="Wagner M."/>
            <person name="Daims H."/>
        </authorList>
    </citation>
    <scope>NUCLEOTIDE SEQUENCE [LARGE SCALE GENOMIC DNA]</scope>
    <source>
        <strain evidence="11 12">NSP M-1</strain>
    </source>
</reference>
<dbReference type="InterPro" id="IPR058624">
    <property type="entry name" value="MdtA-like_HH"/>
</dbReference>
<evidence type="ECO:0000313" key="12">
    <source>
        <dbReference type="Proteomes" id="UP000069205"/>
    </source>
</evidence>
<dbReference type="EMBL" id="CP011801">
    <property type="protein sequence ID" value="ALA60251.1"/>
    <property type="molecule type" value="Genomic_DNA"/>
</dbReference>
<evidence type="ECO:0000256" key="7">
    <source>
        <dbReference type="SAM" id="Phobius"/>
    </source>
</evidence>
<name>A0A0K2GH33_NITMO</name>
<evidence type="ECO:0000256" key="1">
    <source>
        <dbReference type="ARBA" id="ARBA00004651"/>
    </source>
</evidence>
<keyword evidence="2" id="KW-1003">Cell membrane</keyword>
<protein>
    <submittedName>
        <fullName evidence="11">Uncharacterized protein</fullName>
    </submittedName>
</protein>
<evidence type="ECO:0000256" key="4">
    <source>
        <dbReference type="ARBA" id="ARBA00022989"/>
    </source>
</evidence>
<dbReference type="Gene3D" id="2.40.30.170">
    <property type="match status" value="1"/>
</dbReference>
<dbReference type="InterPro" id="IPR058792">
    <property type="entry name" value="Beta-barrel_RND_2"/>
</dbReference>
<keyword evidence="5 7" id="KW-0472">Membrane</keyword>
<keyword evidence="4 7" id="KW-1133">Transmembrane helix</keyword>
<keyword evidence="12" id="KW-1185">Reference proteome</keyword>
<evidence type="ECO:0000256" key="6">
    <source>
        <dbReference type="SAM" id="Coils"/>
    </source>
</evidence>
<keyword evidence="6" id="KW-0175">Coiled coil</keyword>
<sequence length="216" mass="22755">MAALRPQAFVSQADLDLAETSYRDAEANVEVLQAELDKADAALASAELDLGYTTIHSPVNGIVVSRNVDVGQTIAAQFQTPILFVIAQDLTQMQVNANVSESDIGGVTEGTEASFRVDAYPKQFFTGRVTQVRNAPVSIQNVVEAVIMTAIGGALGVAAGIGAARVLTAMIGWPTIINTQAVAAAFVFSLIVGVFFGLYPANKASKLNPIEALHYE</sequence>
<dbReference type="STRING" id="42253.NITMOv2_3864"/>
<feature type="transmembrane region" description="Helical" evidence="7">
    <location>
        <begin position="176"/>
        <end position="199"/>
    </location>
</feature>
<dbReference type="Proteomes" id="UP000069205">
    <property type="component" value="Chromosome"/>
</dbReference>
<dbReference type="PANTHER" id="PTHR30469">
    <property type="entry name" value="MULTIDRUG RESISTANCE PROTEIN MDTA"/>
    <property type="match status" value="1"/>
</dbReference>
<dbReference type="GO" id="GO:0005886">
    <property type="term" value="C:plasma membrane"/>
    <property type="evidence" value="ECO:0007669"/>
    <property type="project" value="UniProtKB-SubCell"/>
</dbReference>
<proteinExistence type="predicted"/>
<dbReference type="PATRIC" id="fig|42253.5.peg.3808"/>
<evidence type="ECO:0000259" key="8">
    <source>
        <dbReference type="Pfam" id="PF02687"/>
    </source>
</evidence>
<dbReference type="SUPFAM" id="SSF111369">
    <property type="entry name" value="HlyD-like secretion proteins"/>
    <property type="match status" value="1"/>
</dbReference>
<organism evidence="11 12">
    <name type="scientific">Nitrospira moscoviensis</name>
    <dbReference type="NCBI Taxonomy" id="42253"/>
    <lineage>
        <taxon>Bacteria</taxon>
        <taxon>Pseudomonadati</taxon>
        <taxon>Nitrospirota</taxon>
        <taxon>Nitrospiria</taxon>
        <taxon>Nitrospirales</taxon>
        <taxon>Nitrospiraceae</taxon>
        <taxon>Nitrospira</taxon>
    </lineage>
</organism>
<feature type="coiled-coil region" evidence="6">
    <location>
        <begin position="15"/>
        <end position="49"/>
    </location>
</feature>
<evidence type="ECO:0000313" key="11">
    <source>
        <dbReference type="EMBL" id="ALA60251.1"/>
    </source>
</evidence>
<dbReference type="Gene3D" id="2.40.50.100">
    <property type="match status" value="1"/>
</dbReference>
<dbReference type="AlphaFoldDB" id="A0A0K2GH33"/>
<dbReference type="OrthoDB" id="9809068at2"/>
<feature type="transmembrane region" description="Helical" evidence="7">
    <location>
        <begin position="142"/>
        <end position="164"/>
    </location>
</feature>
<feature type="domain" description="Multidrug resistance protein MdtA-like alpha-helical hairpin" evidence="9">
    <location>
        <begin position="7"/>
        <end position="53"/>
    </location>
</feature>
<evidence type="ECO:0000259" key="9">
    <source>
        <dbReference type="Pfam" id="PF25876"/>
    </source>
</evidence>
<evidence type="ECO:0000256" key="2">
    <source>
        <dbReference type="ARBA" id="ARBA00022475"/>
    </source>
</evidence>
<evidence type="ECO:0000259" key="10">
    <source>
        <dbReference type="Pfam" id="PF25954"/>
    </source>
</evidence>
<dbReference type="Pfam" id="PF25954">
    <property type="entry name" value="Beta-barrel_RND_2"/>
    <property type="match status" value="1"/>
</dbReference>
<dbReference type="PANTHER" id="PTHR30469:SF33">
    <property type="entry name" value="SLR1207 PROTEIN"/>
    <property type="match status" value="1"/>
</dbReference>
<feature type="domain" description="ABC3 transporter permease C-terminal" evidence="8">
    <location>
        <begin position="137"/>
        <end position="209"/>
    </location>
</feature>
<dbReference type="Pfam" id="PF02687">
    <property type="entry name" value="FtsX"/>
    <property type="match status" value="1"/>
</dbReference>
<evidence type="ECO:0000256" key="5">
    <source>
        <dbReference type="ARBA" id="ARBA00023136"/>
    </source>
</evidence>
<gene>
    <name evidence="11" type="ORF">NITMOv2_3864</name>
</gene>
<dbReference type="KEGG" id="nmv:NITMOv2_3864"/>
<keyword evidence="3 7" id="KW-0812">Transmembrane</keyword>
<dbReference type="GO" id="GO:1990281">
    <property type="term" value="C:efflux pump complex"/>
    <property type="evidence" value="ECO:0007669"/>
    <property type="project" value="TreeGrafter"/>
</dbReference>
<evidence type="ECO:0000256" key="3">
    <source>
        <dbReference type="ARBA" id="ARBA00022692"/>
    </source>
</evidence>
<feature type="domain" description="CusB-like beta-barrel" evidence="10">
    <location>
        <begin position="95"/>
        <end position="132"/>
    </location>
</feature>